<evidence type="ECO:0000256" key="3">
    <source>
        <dbReference type="ARBA" id="ARBA00022617"/>
    </source>
</evidence>
<dbReference type="PANTHER" id="PTHR46696">
    <property type="entry name" value="P450, PUTATIVE (EUROFUNG)-RELATED"/>
    <property type="match status" value="1"/>
</dbReference>
<dbReference type="PANTHER" id="PTHR46696:SF4">
    <property type="entry name" value="BIOTIN BIOSYNTHESIS CYTOCHROME P450"/>
    <property type="match status" value="1"/>
</dbReference>
<evidence type="ECO:0000256" key="5">
    <source>
        <dbReference type="ARBA" id="ARBA00023002"/>
    </source>
</evidence>
<dbReference type="EMBL" id="MBEE01000166">
    <property type="protein sequence ID" value="OCB50694.1"/>
    <property type="molecule type" value="Genomic_DNA"/>
</dbReference>
<dbReference type="InterPro" id="IPR017972">
    <property type="entry name" value="Cyt_P450_CS"/>
</dbReference>
<keyword evidence="5 8" id="KW-0560">Oxidoreductase</keyword>
<keyword evidence="4 8" id="KW-0479">Metal-binding</keyword>
<protein>
    <submittedName>
        <fullName evidence="9">Cytochrome</fullName>
    </submittedName>
</protein>
<evidence type="ECO:0000256" key="4">
    <source>
        <dbReference type="ARBA" id="ARBA00022723"/>
    </source>
</evidence>
<comment type="cofactor">
    <cofactor evidence="1">
        <name>heme</name>
        <dbReference type="ChEBI" id="CHEBI:30413"/>
    </cofactor>
</comment>
<evidence type="ECO:0000313" key="10">
    <source>
        <dbReference type="Proteomes" id="UP000092683"/>
    </source>
</evidence>
<organism evidence="9 10">
    <name type="scientific">Mycobacterium malmoense</name>
    <dbReference type="NCBI Taxonomy" id="1780"/>
    <lineage>
        <taxon>Bacteria</taxon>
        <taxon>Bacillati</taxon>
        <taxon>Actinomycetota</taxon>
        <taxon>Actinomycetes</taxon>
        <taxon>Mycobacteriales</taxon>
        <taxon>Mycobacteriaceae</taxon>
        <taxon>Mycobacterium</taxon>
    </lineage>
</organism>
<dbReference type="InterPro" id="IPR036396">
    <property type="entry name" value="Cyt_P450_sf"/>
</dbReference>
<dbReference type="PRINTS" id="PR00359">
    <property type="entry name" value="BP450"/>
</dbReference>
<dbReference type="AlphaFoldDB" id="A0A1B9D680"/>
<keyword evidence="7 8" id="KW-0503">Monooxygenase</keyword>
<dbReference type="GO" id="GO:0036199">
    <property type="term" value="F:cholest-4-en-3-one 26-monooxygenase activity"/>
    <property type="evidence" value="ECO:0007669"/>
    <property type="project" value="TreeGrafter"/>
</dbReference>
<dbReference type="GO" id="GO:0008395">
    <property type="term" value="F:steroid hydroxylase activity"/>
    <property type="evidence" value="ECO:0007669"/>
    <property type="project" value="TreeGrafter"/>
</dbReference>
<reference evidence="9 10" key="1">
    <citation type="submission" date="2016-06" db="EMBL/GenBank/DDBJ databases">
        <authorList>
            <person name="Kjaerup R.B."/>
            <person name="Dalgaard T.S."/>
            <person name="Juul-Madsen H.R."/>
        </authorList>
    </citation>
    <scope>NUCLEOTIDE SEQUENCE [LARGE SCALE GENOMIC DNA]</scope>
    <source>
        <strain evidence="9 10">E3012</strain>
    </source>
</reference>
<sequence length="402" mass="45587">MSGSTVGEIHFDSYDADLVRDPYPMYKRMRDEMPLYYNQQYDFFAVSRYAEVEKSIIDHKTFSSARGNILEFIKAGLEVPMGLIVMEDPPLQTIHRKVLSRMFTPRKLQVLEDRIREFCANALDPIVGTGRFNFVEDLGAQMPMRVMGMLLGFPDEKAMEARDFIDSVLTIEPGQPMQAALQGNIDEGSLYANYVDWREENPGDDIVTELLNVEFEDDQGVTRRLERGELLSFVNLVAAAGNETTNRLIGWAGKVLGEHPDQRRQLVEDPNLIPQAVEELLRFQSPAPFVSRYVTRDVEFYGHQVPKGSAIMFLIAAANHDERRFGNSAEKFDIHRQARSHIAFGVGAHFCLGAALTRLEGRVALEEILKRFPEWELDLSNAKMASTSTVRGWESMPTFIPS</sequence>
<dbReference type="Gene3D" id="1.10.630.10">
    <property type="entry name" value="Cytochrome P450"/>
    <property type="match status" value="1"/>
</dbReference>
<dbReference type="SUPFAM" id="SSF48264">
    <property type="entry name" value="Cytochrome P450"/>
    <property type="match status" value="1"/>
</dbReference>
<dbReference type="InterPro" id="IPR001128">
    <property type="entry name" value="Cyt_P450"/>
</dbReference>
<evidence type="ECO:0000313" key="9">
    <source>
        <dbReference type="EMBL" id="OCB50694.1"/>
    </source>
</evidence>
<dbReference type="InterPro" id="IPR002397">
    <property type="entry name" value="Cyt_P450_B"/>
</dbReference>
<dbReference type="Proteomes" id="UP000092683">
    <property type="component" value="Unassembled WGS sequence"/>
</dbReference>
<comment type="caution">
    <text evidence="9">The sequence shown here is derived from an EMBL/GenBank/DDBJ whole genome shotgun (WGS) entry which is preliminary data.</text>
</comment>
<dbReference type="GO" id="GO:0006707">
    <property type="term" value="P:cholesterol catabolic process"/>
    <property type="evidence" value="ECO:0007669"/>
    <property type="project" value="TreeGrafter"/>
</dbReference>
<proteinExistence type="inferred from homology"/>
<keyword evidence="6 8" id="KW-0408">Iron</keyword>
<keyword evidence="3 8" id="KW-0349">Heme</keyword>
<dbReference type="PROSITE" id="PS00086">
    <property type="entry name" value="CYTOCHROME_P450"/>
    <property type="match status" value="1"/>
</dbReference>
<dbReference type="GO" id="GO:0020037">
    <property type="term" value="F:heme binding"/>
    <property type="evidence" value="ECO:0007669"/>
    <property type="project" value="InterPro"/>
</dbReference>
<dbReference type="RefSeq" id="WP_065482179.1">
    <property type="nucleotide sequence ID" value="NZ_MBEE01000166.1"/>
</dbReference>
<dbReference type="FunFam" id="1.10.630.10:FF:000018">
    <property type="entry name" value="Cytochrome P450 monooxygenase"/>
    <property type="match status" value="1"/>
</dbReference>
<comment type="similarity">
    <text evidence="2 8">Belongs to the cytochrome P450 family.</text>
</comment>
<dbReference type="Pfam" id="PF00067">
    <property type="entry name" value="p450"/>
    <property type="match status" value="1"/>
</dbReference>
<accession>A0A1B9D680</accession>
<evidence type="ECO:0000256" key="7">
    <source>
        <dbReference type="ARBA" id="ARBA00023033"/>
    </source>
</evidence>
<gene>
    <name evidence="9" type="ORF">A5677_23830</name>
</gene>
<evidence type="ECO:0000256" key="1">
    <source>
        <dbReference type="ARBA" id="ARBA00001971"/>
    </source>
</evidence>
<evidence type="ECO:0000256" key="8">
    <source>
        <dbReference type="RuleBase" id="RU000461"/>
    </source>
</evidence>
<name>A0A1B9D680_MYCMA</name>
<dbReference type="GO" id="GO:0005506">
    <property type="term" value="F:iron ion binding"/>
    <property type="evidence" value="ECO:0007669"/>
    <property type="project" value="InterPro"/>
</dbReference>
<evidence type="ECO:0000256" key="2">
    <source>
        <dbReference type="ARBA" id="ARBA00010617"/>
    </source>
</evidence>
<evidence type="ECO:0000256" key="6">
    <source>
        <dbReference type="ARBA" id="ARBA00023004"/>
    </source>
</evidence>